<dbReference type="RefSeq" id="WP_129466007.1">
    <property type="nucleotide sequence ID" value="NZ_JARRYG010000008.1"/>
</dbReference>
<feature type="compositionally biased region" description="Basic and acidic residues" evidence="1">
    <location>
        <begin position="72"/>
        <end position="81"/>
    </location>
</feature>
<dbReference type="Proteomes" id="UP001156701">
    <property type="component" value="Unassembled WGS sequence"/>
</dbReference>
<dbReference type="EMBL" id="JAUQTG010000001">
    <property type="protein sequence ID" value="MDO7855613.1"/>
    <property type="molecule type" value="Genomic_DNA"/>
</dbReference>
<evidence type="ECO:0000313" key="4">
    <source>
        <dbReference type="Proteomes" id="UP001156701"/>
    </source>
</evidence>
<feature type="region of interest" description="Disordered" evidence="1">
    <location>
        <begin position="59"/>
        <end position="81"/>
    </location>
</feature>
<sequence>MDWCCIESRTGNDSRNNEANTIGSGGQNITVVACPLAKPYREIMAIAEEYGEREIPKSMRDMPLDIKQTTRIHNDPPRAGF</sequence>
<dbReference type="AlphaFoldDB" id="A0AA42FH54"/>
<reference evidence="3" key="3">
    <citation type="journal article" date="2024" name="Int. J. Antimicrob. Agents">
        <title>Identification of a novel Providencia species showing multi-drug-resistant in three patients with hospital-acquired infection.</title>
        <authorList>
            <person name="Yang W."/>
            <person name="Chen J."/>
            <person name="Yang F."/>
            <person name="Ji P."/>
            <person name="Shen S."/>
            <person name="Yin D."/>
            <person name="Hu F."/>
        </authorList>
    </citation>
    <scope>NUCLEOTIDE SEQUENCE</scope>
    <source>
        <strain evidence="3">CRE-138-0111</strain>
    </source>
</reference>
<gene>
    <name evidence="2" type="ORF">P7V44_09525</name>
    <name evidence="3" type="ORF">Q5E86_04320</name>
</gene>
<reference evidence="3" key="2">
    <citation type="submission" date="2023-07" db="EMBL/GenBank/DDBJ databases">
        <authorList>
            <person name="Yang W."/>
            <person name="Chen J."/>
            <person name="Ji P."/>
            <person name="Hu F."/>
        </authorList>
    </citation>
    <scope>NUCLEOTIDE SEQUENCE</scope>
    <source>
        <strain evidence="3">CRE-138-0111</strain>
    </source>
</reference>
<dbReference type="EMBL" id="JARRYG010000008">
    <property type="protein sequence ID" value="MDG4696477.1"/>
    <property type="molecule type" value="Genomic_DNA"/>
</dbReference>
<proteinExistence type="predicted"/>
<evidence type="ECO:0000313" key="3">
    <source>
        <dbReference type="EMBL" id="MDO7855613.1"/>
    </source>
</evidence>
<dbReference type="Proteomes" id="UP001176478">
    <property type="component" value="Unassembled WGS sequence"/>
</dbReference>
<evidence type="ECO:0000313" key="2">
    <source>
        <dbReference type="EMBL" id="MDG4696477.1"/>
    </source>
</evidence>
<protein>
    <submittedName>
        <fullName evidence="2">Uncharacterized protein</fullName>
    </submittedName>
</protein>
<keyword evidence="5" id="KW-1185">Reference proteome</keyword>
<evidence type="ECO:0000256" key="1">
    <source>
        <dbReference type="SAM" id="MobiDB-lite"/>
    </source>
</evidence>
<comment type="caution">
    <text evidence="2">The sequence shown here is derived from an EMBL/GenBank/DDBJ whole genome shotgun (WGS) entry which is preliminary data.</text>
</comment>
<organism evidence="2 4">
    <name type="scientific">Providencia huashanensis</name>
    <dbReference type="NCBI Taxonomy" id="3037798"/>
    <lineage>
        <taxon>Bacteria</taxon>
        <taxon>Pseudomonadati</taxon>
        <taxon>Pseudomonadota</taxon>
        <taxon>Gammaproteobacteria</taxon>
        <taxon>Enterobacterales</taxon>
        <taxon>Morganellaceae</taxon>
        <taxon>Providencia</taxon>
    </lineage>
</organism>
<evidence type="ECO:0000313" key="5">
    <source>
        <dbReference type="Proteomes" id="UP001176478"/>
    </source>
</evidence>
<name>A0AA42FH54_9GAMM</name>
<reference evidence="2" key="1">
    <citation type="submission" date="2023-03" db="EMBL/GenBank/DDBJ databases">
        <title>a new species belonging to Providencia genus.</title>
        <authorList>
            <person name="Yang W."/>
            <person name="Hu F."/>
            <person name="Shen S."/>
            <person name="Ding L."/>
            <person name="Yin D."/>
        </authorList>
    </citation>
    <scope>NUCLEOTIDE SEQUENCE</scope>
    <source>
        <strain evidence="2">CRE-3FA-0001</strain>
    </source>
</reference>
<accession>A0AA42FH54</accession>